<sequence>MDDPSFAVSPNGDILHFCRSHCRQIFAFQSGDLFAQGKKLLLRRGVACHGVSSISKCSLYVLIDSRAHWRSQQPQDRNLFLICYSDDSYLEKKEHRPYMSPHKRENPWLVLTKPTTGRIAMRQR</sequence>
<dbReference type="OrthoDB" id="154968at82115"/>
<name>A0A5C4XCY7_9HYPH</name>
<gene>
    <name evidence="1" type="ORF">FHP24_25305</name>
</gene>
<evidence type="ECO:0000313" key="1">
    <source>
        <dbReference type="EMBL" id="TNM60560.1"/>
    </source>
</evidence>
<comment type="caution">
    <text evidence="1">The sequence shown here is derived from an EMBL/GenBank/DDBJ whole genome shotgun (WGS) entry which is preliminary data.</text>
</comment>
<dbReference type="Proteomes" id="UP000311605">
    <property type="component" value="Unassembled WGS sequence"/>
</dbReference>
<proteinExistence type="predicted"/>
<keyword evidence="2" id="KW-1185">Reference proteome</keyword>
<reference evidence="1 2" key="1">
    <citation type="submission" date="2019-06" db="EMBL/GenBank/DDBJ databases">
        <title>The draft genome of Rhizobium smilacinae PTYR-5.</title>
        <authorList>
            <person name="Liu L."/>
            <person name="Li L."/>
            <person name="Zhang X."/>
        </authorList>
    </citation>
    <scope>NUCLEOTIDE SEQUENCE [LARGE SCALE GENOMIC DNA]</scope>
    <source>
        <strain evidence="1 2">PTYR-5</strain>
    </source>
</reference>
<organism evidence="1 2">
    <name type="scientific">Aliirhizobium smilacinae</name>
    <dbReference type="NCBI Taxonomy" id="1395944"/>
    <lineage>
        <taxon>Bacteria</taxon>
        <taxon>Pseudomonadati</taxon>
        <taxon>Pseudomonadota</taxon>
        <taxon>Alphaproteobacteria</taxon>
        <taxon>Hyphomicrobiales</taxon>
        <taxon>Rhizobiaceae</taxon>
        <taxon>Aliirhizobium</taxon>
    </lineage>
</organism>
<evidence type="ECO:0000313" key="2">
    <source>
        <dbReference type="Proteomes" id="UP000311605"/>
    </source>
</evidence>
<protein>
    <submittedName>
        <fullName evidence="1">Uncharacterized protein</fullName>
    </submittedName>
</protein>
<dbReference type="AlphaFoldDB" id="A0A5C4XCY7"/>
<dbReference type="EMBL" id="VDMN01000008">
    <property type="protein sequence ID" value="TNM60560.1"/>
    <property type="molecule type" value="Genomic_DNA"/>
</dbReference>
<accession>A0A5C4XCY7</accession>